<accession>B6BNV3</accession>
<dbReference type="AlphaFoldDB" id="B6BNV3"/>
<dbReference type="EMBL" id="AFRZ01000001">
    <property type="protein sequence ID" value="EHP28907.1"/>
    <property type="molecule type" value="Genomic_DNA"/>
</dbReference>
<proteinExistence type="predicted"/>
<dbReference type="STRING" id="929558.SMGD1_0380"/>
<keyword evidence="2" id="KW-1185">Reference proteome</keyword>
<gene>
    <name evidence="1" type="ORF">SMGD1_0380</name>
</gene>
<protein>
    <submittedName>
        <fullName evidence="1">Uncharacterized protein</fullName>
    </submittedName>
</protein>
<dbReference type="HOGENOM" id="CLU_1937063_0_0_7"/>
<reference evidence="1 2" key="1">
    <citation type="journal article" date="2012" name="Proc. Natl. Acad. Sci. U.S.A.">
        <title>Genome and physiology of a model Epsilonproteobacterium responsible for sulfide detoxification in marine oxygen depletion zones.</title>
        <authorList>
            <person name="Grote J."/>
            <person name="Schott T."/>
            <person name="Bruckner C.G."/>
            <person name="Glockner F.O."/>
            <person name="Jost G."/>
            <person name="Teeling H."/>
            <person name="Labrenz M."/>
            <person name="Jurgens K."/>
        </authorList>
    </citation>
    <scope>NUCLEOTIDE SEQUENCE [LARGE SCALE GENOMIC DNA]</scope>
    <source>
        <strain evidence="1 2">GD1</strain>
    </source>
</reference>
<comment type="caution">
    <text evidence="1">The sequence shown here is derived from an EMBL/GenBank/DDBJ whole genome shotgun (WGS) entry which is preliminary data.</text>
</comment>
<dbReference type="Proteomes" id="UP000006431">
    <property type="component" value="Unassembled WGS sequence"/>
</dbReference>
<name>B6BNV3_SULGG</name>
<accession>H1FUE1</accession>
<evidence type="ECO:0000313" key="1">
    <source>
        <dbReference type="EMBL" id="EHP28907.1"/>
    </source>
</evidence>
<dbReference type="RefSeq" id="WP_008339971.1">
    <property type="nucleotide sequence ID" value="NZ_AFRZ01000001.1"/>
</dbReference>
<sequence length="130" mass="14714">MNMLSSINELLSHIKRVEEETIQMSQDSMLMLSAFIEKNSIELDESAAKGLQYQDIISQQLSATIEAIDSVQIAIDVFENAYDSDEKIASESIEKLHVKLSKTLQIAQDRRDAFSGKLGHEDETDEIEFF</sequence>
<evidence type="ECO:0000313" key="2">
    <source>
        <dbReference type="Proteomes" id="UP000006431"/>
    </source>
</evidence>
<organism evidence="1 2">
    <name type="scientific">Sulfurimonas gotlandica (strain DSM 19862 / JCM 16533 / GD1)</name>
    <dbReference type="NCBI Taxonomy" id="929558"/>
    <lineage>
        <taxon>Bacteria</taxon>
        <taxon>Pseudomonadati</taxon>
        <taxon>Campylobacterota</taxon>
        <taxon>Epsilonproteobacteria</taxon>
        <taxon>Campylobacterales</taxon>
        <taxon>Sulfurimonadaceae</taxon>
        <taxon>Sulfurimonas</taxon>
    </lineage>
</organism>
<dbReference type="PATRIC" id="fig|929558.5.peg.378"/>